<proteinExistence type="predicted"/>
<evidence type="ECO:0000256" key="1">
    <source>
        <dbReference type="ARBA" id="ARBA00022617"/>
    </source>
</evidence>
<dbReference type="Gene3D" id="1.10.760.10">
    <property type="entry name" value="Cytochrome c-like domain"/>
    <property type="match status" value="2"/>
</dbReference>
<evidence type="ECO:0000313" key="7">
    <source>
        <dbReference type="Proteomes" id="UP001198701"/>
    </source>
</evidence>
<accession>A0ABS8IX99</accession>
<gene>
    <name evidence="6" type="ORF">LMJ30_20110</name>
</gene>
<evidence type="ECO:0000259" key="5">
    <source>
        <dbReference type="PROSITE" id="PS51007"/>
    </source>
</evidence>
<dbReference type="PROSITE" id="PS51007">
    <property type="entry name" value="CYTC"/>
    <property type="match status" value="2"/>
</dbReference>
<feature type="domain" description="Cytochrome c" evidence="5">
    <location>
        <begin position="78"/>
        <end position="164"/>
    </location>
</feature>
<keyword evidence="2 4" id="KW-0479">Metal-binding</keyword>
<keyword evidence="7" id="KW-1185">Reference proteome</keyword>
<evidence type="ECO:0000256" key="3">
    <source>
        <dbReference type="ARBA" id="ARBA00023004"/>
    </source>
</evidence>
<dbReference type="InterPro" id="IPR036909">
    <property type="entry name" value="Cyt_c-like_dom_sf"/>
</dbReference>
<dbReference type="InterPro" id="IPR009056">
    <property type="entry name" value="Cyt_c-like_dom"/>
</dbReference>
<evidence type="ECO:0000313" key="6">
    <source>
        <dbReference type="EMBL" id="MCC6073239.1"/>
    </source>
</evidence>
<name>A0ABS8IX99_9BURK</name>
<evidence type="ECO:0000256" key="4">
    <source>
        <dbReference type="PROSITE-ProRule" id="PRU00433"/>
    </source>
</evidence>
<protein>
    <submittedName>
        <fullName evidence="6">C-type cytochrome</fullName>
    </submittedName>
</protein>
<keyword evidence="3 4" id="KW-0408">Iron</keyword>
<keyword evidence="1 4" id="KW-0349">Heme</keyword>
<sequence>MPSNRTRLILKTAAATLLVAGMLAAAGGYIVFKAGWYNIGATALHMQPVHDVLEQGMRESVEYRSRDIRVPAGLVAPQRIAAGAIVYRDKCAQCHGAPGFAQSDHGQAMQPVPGPLVDAARRWTPAELYWITRHGIKMSGMPAWEFHLADDELWAVVGFMQHLPTLTPAAYRDITSKSTAPSVSLAAGASLPPDAGRGRIALAQYACQSCHIIPGVTGPRVYVGRSLDGLAERKYIAGTLPNTRDNLVRWIRDPHSIDPHTPMPVLGVTERDARDMAAYLLTRQ</sequence>
<reference evidence="6 7" key="1">
    <citation type="submission" date="2021-11" db="EMBL/GenBank/DDBJ databases">
        <authorList>
            <person name="Huq M.A."/>
        </authorList>
    </citation>
    <scope>NUCLEOTIDE SEQUENCE [LARGE SCALE GENOMIC DNA]</scope>
    <source>
        <strain evidence="6 7">MAHUQ-52</strain>
    </source>
</reference>
<dbReference type="SUPFAM" id="SSF46626">
    <property type="entry name" value="Cytochrome c"/>
    <property type="match status" value="2"/>
</dbReference>
<dbReference type="EMBL" id="JAJHPV010000021">
    <property type="protein sequence ID" value="MCC6073239.1"/>
    <property type="molecule type" value="Genomic_DNA"/>
</dbReference>
<evidence type="ECO:0000256" key="2">
    <source>
        <dbReference type="ARBA" id="ARBA00022723"/>
    </source>
</evidence>
<organism evidence="6 7">
    <name type="scientific">Massilia agrisoli</name>
    <dbReference type="NCBI Taxonomy" id="2892444"/>
    <lineage>
        <taxon>Bacteria</taxon>
        <taxon>Pseudomonadati</taxon>
        <taxon>Pseudomonadota</taxon>
        <taxon>Betaproteobacteria</taxon>
        <taxon>Burkholderiales</taxon>
        <taxon>Oxalobacteraceae</taxon>
        <taxon>Telluria group</taxon>
        <taxon>Massilia</taxon>
    </lineage>
</organism>
<dbReference type="Pfam" id="PF13442">
    <property type="entry name" value="Cytochrome_CBB3"/>
    <property type="match status" value="1"/>
</dbReference>
<feature type="domain" description="Cytochrome c" evidence="5">
    <location>
        <begin position="193"/>
        <end position="284"/>
    </location>
</feature>
<dbReference type="Proteomes" id="UP001198701">
    <property type="component" value="Unassembled WGS sequence"/>
</dbReference>
<comment type="caution">
    <text evidence="6">The sequence shown here is derived from an EMBL/GenBank/DDBJ whole genome shotgun (WGS) entry which is preliminary data.</text>
</comment>